<dbReference type="RefSeq" id="WP_377357850.1">
    <property type="nucleotide sequence ID" value="NZ_JBHTCM010000009.1"/>
</dbReference>
<keyword evidence="10" id="KW-1185">Reference proteome</keyword>
<dbReference type="InterPro" id="IPR023302">
    <property type="entry name" value="Pept_S9A_N"/>
</dbReference>
<dbReference type="InterPro" id="IPR029058">
    <property type="entry name" value="AB_hydrolase_fold"/>
</dbReference>
<feature type="chain" id="PRO_5046596792" evidence="6">
    <location>
        <begin position="23"/>
        <end position="732"/>
    </location>
</feature>
<keyword evidence="2" id="KW-0645">Protease</keyword>
<dbReference type="EMBL" id="JBHTCM010000009">
    <property type="protein sequence ID" value="MFC7333032.1"/>
    <property type="molecule type" value="Genomic_DNA"/>
</dbReference>
<feature type="signal peptide" evidence="6">
    <location>
        <begin position="1"/>
        <end position="22"/>
    </location>
</feature>
<accession>A0ABW2KV36</accession>
<evidence type="ECO:0000256" key="4">
    <source>
        <dbReference type="ARBA" id="ARBA00022825"/>
    </source>
</evidence>
<dbReference type="Gene3D" id="3.40.50.1820">
    <property type="entry name" value="alpha/beta hydrolase"/>
    <property type="match status" value="1"/>
</dbReference>
<keyword evidence="6" id="KW-0732">Signal</keyword>
<feature type="domain" description="Peptidase S9 prolyl oligopeptidase catalytic" evidence="7">
    <location>
        <begin position="520"/>
        <end position="729"/>
    </location>
</feature>
<feature type="region of interest" description="Disordered" evidence="5">
    <location>
        <begin position="24"/>
        <end position="47"/>
    </location>
</feature>
<comment type="similarity">
    <text evidence="1">Belongs to the peptidase S9A family.</text>
</comment>
<dbReference type="InterPro" id="IPR051543">
    <property type="entry name" value="Serine_Peptidase_S9A"/>
</dbReference>
<dbReference type="PANTHER" id="PTHR11757:SF19">
    <property type="entry name" value="PROLYL ENDOPEPTIDASE-LIKE"/>
    <property type="match status" value="1"/>
</dbReference>
<evidence type="ECO:0000259" key="8">
    <source>
        <dbReference type="Pfam" id="PF02897"/>
    </source>
</evidence>
<evidence type="ECO:0000256" key="6">
    <source>
        <dbReference type="SAM" id="SignalP"/>
    </source>
</evidence>
<keyword evidence="4" id="KW-0720">Serine protease</keyword>
<evidence type="ECO:0000313" key="10">
    <source>
        <dbReference type="Proteomes" id="UP001596456"/>
    </source>
</evidence>
<dbReference type="InterPro" id="IPR002470">
    <property type="entry name" value="Peptidase_S9A"/>
</dbReference>
<evidence type="ECO:0000256" key="1">
    <source>
        <dbReference type="ARBA" id="ARBA00005228"/>
    </source>
</evidence>
<name>A0ABW2KV36_9PROT</name>
<evidence type="ECO:0000256" key="2">
    <source>
        <dbReference type="ARBA" id="ARBA00022670"/>
    </source>
</evidence>
<protein>
    <submittedName>
        <fullName evidence="9">S9 family peptidase</fullName>
    </submittedName>
</protein>
<proteinExistence type="inferred from homology"/>
<dbReference type="Pfam" id="PF02897">
    <property type="entry name" value="Peptidase_S9_N"/>
    <property type="match status" value="1"/>
</dbReference>
<reference evidence="10" key="1">
    <citation type="journal article" date="2019" name="Int. J. Syst. Evol. Microbiol.">
        <title>The Global Catalogue of Microorganisms (GCM) 10K type strain sequencing project: providing services to taxonomists for standard genome sequencing and annotation.</title>
        <authorList>
            <consortium name="The Broad Institute Genomics Platform"/>
            <consortium name="The Broad Institute Genome Sequencing Center for Infectious Disease"/>
            <person name="Wu L."/>
            <person name="Ma J."/>
        </authorList>
    </citation>
    <scope>NUCLEOTIDE SEQUENCE [LARGE SCALE GENOMIC DNA]</scope>
    <source>
        <strain evidence="10">CGMCC 1.16275</strain>
    </source>
</reference>
<comment type="caution">
    <text evidence="9">The sequence shown here is derived from an EMBL/GenBank/DDBJ whole genome shotgun (WGS) entry which is preliminary data.</text>
</comment>
<dbReference type="SUPFAM" id="SSF53474">
    <property type="entry name" value="alpha/beta-Hydrolases"/>
    <property type="match status" value="1"/>
</dbReference>
<evidence type="ECO:0000259" key="7">
    <source>
        <dbReference type="Pfam" id="PF00326"/>
    </source>
</evidence>
<dbReference type="PRINTS" id="PR00862">
    <property type="entry name" value="PROLIGOPTASE"/>
</dbReference>
<dbReference type="Proteomes" id="UP001596456">
    <property type="component" value="Unassembled WGS sequence"/>
</dbReference>
<keyword evidence="3" id="KW-0378">Hydrolase</keyword>
<sequence length="732" mass="80762">MRRRQFLTTSLAAGLLPLAGCAAGRDAGSSSGSSGGGPVPPRPPKRPKRIVQLGRVRIDDYAWLRDPDWARVSRDTGLMDPEIRAHLDAENAYAEAMLAPTRERQAVFARRMLALAGTDAPPQPVADGPWEYYEYVRPGEDHPVHARRPRGGGAEQVLLDAQARARGHAYFRLAEATHSPDHGFFLWAEDVEGGDRHRICVRDLTTGRVTTTPEADAYGYMGVVFSPCSQYVFWIWRDPFSRPMRLYRRPSRGGEDVLVYEETDPALFMAVRRTASDNYVVIHTLGPDLDEIRLIPAATPTAAPLLVEPRQPGLHYQVEDWDGALVILTDADGAVDGKLMRADPARPGRAHWREWLPHRPGRHIMEIRPFRDHFVRLERVDARPTLIVTPRGAPPHGDALEDTVTFPEAAYALTLPPVQEHDGAALRLVYQSPHTPPQTIDYDMAARTRRIVQAGTAGAGFSPDAYEVRRLDAPAADGALVPVTVLMRKGTRLDGRSPLLLYGYGAYGISSEAEFSVPALALVEQGWIYAIAHVRGGSERGQGWLLDGRRFKKRNSFTDFIAVAETLIAQGYTARKRIVAYGLSAGGLLMGGVLNLRPDLWGGAIAQVPFVDMLNTMSDADHPLVPAFRPDWGDPLADPEAYDYIASISPYENVRAQPYPPVLATAGIRDDRVSYWEAAKWVAALREKTTGTAPVLFRIDMAAGHQSAAGLSDRMNQMALFWAFAEWSLTQG</sequence>
<feature type="domain" description="Peptidase S9A N-terminal" evidence="8">
    <location>
        <begin position="52"/>
        <end position="453"/>
    </location>
</feature>
<dbReference type="Pfam" id="PF00326">
    <property type="entry name" value="Peptidase_S9"/>
    <property type="match status" value="1"/>
</dbReference>
<dbReference type="SUPFAM" id="SSF50993">
    <property type="entry name" value="Peptidase/esterase 'gauge' domain"/>
    <property type="match status" value="1"/>
</dbReference>
<organism evidence="9 10">
    <name type="scientific">Rhodocista pekingensis</name>
    <dbReference type="NCBI Taxonomy" id="201185"/>
    <lineage>
        <taxon>Bacteria</taxon>
        <taxon>Pseudomonadati</taxon>
        <taxon>Pseudomonadota</taxon>
        <taxon>Alphaproteobacteria</taxon>
        <taxon>Rhodospirillales</taxon>
        <taxon>Azospirillaceae</taxon>
        <taxon>Rhodocista</taxon>
    </lineage>
</organism>
<evidence type="ECO:0000256" key="3">
    <source>
        <dbReference type="ARBA" id="ARBA00022801"/>
    </source>
</evidence>
<gene>
    <name evidence="9" type="ORF">ACFQPS_07645</name>
</gene>
<dbReference type="PANTHER" id="PTHR11757">
    <property type="entry name" value="PROTEASE FAMILY S9A OLIGOPEPTIDASE"/>
    <property type="match status" value="1"/>
</dbReference>
<dbReference type="InterPro" id="IPR001375">
    <property type="entry name" value="Peptidase_S9_cat"/>
</dbReference>
<dbReference type="Gene3D" id="2.130.10.120">
    <property type="entry name" value="Prolyl oligopeptidase, N-terminal domain"/>
    <property type="match status" value="1"/>
</dbReference>
<evidence type="ECO:0000313" key="9">
    <source>
        <dbReference type="EMBL" id="MFC7333032.1"/>
    </source>
</evidence>
<evidence type="ECO:0000256" key="5">
    <source>
        <dbReference type="SAM" id="MobiDB-lite"/>
    </source>
</evidence>